<feature type="binding site" evidence="7">
    <location>
        <position position="297"/>
    </location>
    <ligand>
        <name>FMN</name>
        <dbReference type="ChEBI" id="CHEBI:58210"/>
    </ligand>
</feature>
<evidence type="ECO:0000256" key="5">
    <source>
        <dbReference type="ARBA" id="ARBA00023141"/>
    </source>
</evidence>
<dbReference type="EC" id="4.2.3.5" evidence="3 7"/>
<dbReference type="GO" id="GO:0004107">
    <property type="term" value="F:chorismate synthase activity"/>
    <property type="evidence" value="ECO:0007669"/>
    <property type="project" value="UniProtKB-EC"/>
</dbReference>
<feature type="binding site" evidence="7">
    <location>
        <position position="48"/>
    </location>
    <ligand>
        <name>NADP(+)</name>
        <dbReference type="ChEBI" id="CHEBI:58349"/>
    </ligand>
</feature>
<evidence type="ECO:0000313" key="9">
    <source>
        <dbReference type="EMBL" id="MEA9355065.1"/>
    </source>
</evidence>
<dbReference type="Gene3D" id="3.60.150.10">
    <property type="entry name" value="Chorismate synthase AroC"/>
    <property type="match status" value="1"/>
</dbReference>
<feature type="binding site" evidence="7">
    <location>
        <position position="269"/>
    </location>
    <ligand>
        <name>FMN</name>
        <dbReference type="ChEBI" id="CHEBI:58210"/>
    </ligand>
</feature>
<dbReference type="PROSITE" id="PS00789">
    <property type="entry name" value="CHORISMATE_SYNTHASE_3"/>
    <property type="match status" value="1"/>
</dbReference>
<keyword evidence="7" id="KW-0274">FAD</keyword>
<sequence>MRGNSFGKMFSLTSFGESHGPAMGVVIDGVPGGLSVSLEDLQRELDRRAPGKIAGTTSRNEDDKAVILSGVFEGKSLGTPIAIIVHNTNQKSSDYDKIKTESRPGHADKTTILKYGIRDHRGGGRSSGRETLSRVVAGYFAGLIIPQVKVKAYVSLLGPFEYKNILQDLDSDLSPYSFPEVKRNDEIKTYLEDLKTQGESVGGRVRIVVDNSPVGLGEPAFDKLKADFAKALLSIGAVVSFSYGLGEDMATMKGSEVSSTPNAFGGMEGGISNGERMVMTITFKPTSTVGDKAKEGRHDPCIIPRAIPVVEAMVKVVLADHFLRQNAYQVK</sequence>
<evidence type="ECO:0000256" key="3">
    <source>
        <dbReference type="ARBA" id="ARBA00013036"/>
    </source>
</evidence>
<comment type="catalytic activity">
    <reaction evidence="7 8">
        <text>5-O-(1-carboxyvinyl)-3-phosphoshikimate = chorismate + phosphate</text>
        <dbReference type="Rhea" id="RHEA:21020"/>
        <dbReference type="ChEBI" id="CHEBI:29748"/>
        <dbReference type="ChEBI" id="CHEBI:43474"/>
        <dbReference type="ChEBI" id="CHEBI:57701"/>
        <dbReference type="EC" id="4.2.3.5"/>
    </reaction>
</comment>
<organism evidence="9 10">
    <name type="scientific">Bacteriovorax antarcticus</name>
    <dbReference type="NCBI Taxonomy" id="3088717"/>
    <lineage>
        <taxon>Bacteria</taxon>
        <taxon>Pseudomonadati</taxon>
        <taxon>Bdellovibrionota</taxon>
        <taxon>Bacteriovoracia</taxon>
        <taxon>Bacteriovoracales</taxon>
        <taxon>Bacteriovoracaceae</taxon>
        <taxon>Bacteriovorax</taxon>
    </lineage>
</organism>
<evidence type="ECO:0000256" key="6">
    <source>
        <dbReference type="ARBA" id="ARBA00023239"/>
    </source>
</evidence>
<evidence type="ECO:0000256" key="7">
    <source>
        <dbReference type="HAMAP-Rule" id="MF_00300"/>
    </source>
</evidence>
<keyword evidence="6 7" id="KW-0456">Lyase</keyword>
<evidence type="ECO:0000256" key="1">
    <source>
        <dbReference type="ARBA" id="ARBA00005044"/>
    </source>
</evidence>
<comment type="pathway">
    <text evidence="1 7 8">Metabolic intermediate biosynthesis; chorismate biosynthesis; chorismate from D-erythrose 4-phosphate and phosphoenolpyruvate: step 7/7.</text>
</comment>
<dbReference type="HAMAP" id="MF_00300">
    <property type="entry name" value="Chorismate_synth"/>
    <property type="match status" value="1"/>
</dbReference>
<keyword evidence="4 7" id="KW-0028">Amino-acid biosynthesis</keyword>
<keyword evidence="5 7" id="KW-0057">Aromatic amino acid biosynthesis</keyword>
<keyword evidence="7" id="KW-0285">Flavoprotein</keyword>
<comment type="subunit">
    <text evidence="7">Homotetramer.</text>
</comment>
<feature type="binding site" evidence="7">
    <location>
        <begin position="284"/>
        <end position="288"/>
    </location>
    <ligand>
        <name>FMN</name>
        <dbReference type="ChEBI" id="CHEBI:58210"/>
    </ligand>
</feature>
<comment type="caution">
    <text evidence="7">Lacks conserved residue(s) required for the propagation of feature annotation.</text>
</comment>
<name>A0ABU5VTT9_9BACT</name>
<comment type="similarity">
    <text evidence="2 7 8">Belongs to the chorismate synthase family.</text>
</comment>
<dbReference type="Pfam" id="PF01264">
    <property type="entry name" value="Chorismate_synt"/>
    <property type="match status" value="1"/>
</dbReference>
<dbReference type="NCBIfam" id="TIGR00033">
    <property type="entry name" value="aroC"/>
    <property type="match status" value="1"/>
</dbReference>
<evidence type="ECO:0000313" key="10">
    <source>
        <dbReference type="Proteomes" id="UP001302274"/>
    </source>
</evidence>
<comment type="function">
    <text evidence="7">Catalyzes the anti-1,4-elimination of the C-3 phosphate and the C-6 proR hydrogen from 5-enolpyruvylshikimate-3-phosphate (EPSP) to yield chorismate, which is the branch point compound that serves as the starting substrate for the three terminal pathways of aromatic amino acid biosynthesis. This reaction introduces a second double bond into the aromatic ring system.</text>
</comment>
<proteinExistence type="inferred from homology"/>
<accession>A0ABU5VTT9</accession>
<reference evidence="9 10" key="1">
    <citation type="submission" date="2023-11" db="EMBL/GenBank/DDBJ databases">
        <title>A Novel Polar Bacteriovorax (B. antarcticus) Isolated from the Biocrust in Antarctica.</title>
        <authorList>
            <person name="Mun W."/>
            <person name="Choi S.Y."/>
            <person name="Mitchell R.J."/>
        </authorList>
    </citation>
    <scope>NUCLEOTIDE SEQUENCE [LARGE SCALE GENOMIC DNA]</scope>
    <source>
        <strain evidence="9 10">PP10</strain>
    </source>
</reference>
<dbReference type="PANTHER" id="PTHR21085">
    <property type="entry name" value="CHORISMATE SYNTHASE"/>
    <property type="match status" value="1"/>
</dbReference>
<dbReference type="PIRSF" id="PIRSF001456">
    <property type="entry name" value="Chorismate_synth"/>
    <property type="match status" value="1"/>
</dbReference>
<evidence type="ECO:0000256" key="2">
    <source>
        <dbReference type="ARBA" id="ARBA00008014"/>
    </source>
</evidence>
<comment type="caution">
    <text evidence="9">The sequence shown here is derived from an EMBL/GenBank/DDBJ whole genome shotgun (WGS) entry which is preliminary data.</text>
</comment>
<dbReference type="InterPro" id="IPR020541">
    <property type="entry name" value="Chorismate_synthase_CS"/>
</dbReference>
<keyword evidence="10" id="KW-1185">Reference proteome</keyword>
<dbReference type="EMBL" id="JAYGJQ010000001">
    <property type="protein sequence ID" value="MEA9355065.1"/>
    <property type="molecule type" value="Genomic_DNA"/>
</dbReference>
<feature type="binding site" evidence="7">
    <location>
        <begin position="125"/>
        <end position="127"/>
    </location>
    <ligand>
        <name>FMN</name>
        <dbReference type="ChEBI" id="CHEBI:58210"/>
    </ligand>
</feature>
<dbReference type="PANTHER" id="PTHR21085:SF0">
    <property type="entry name" value="CHORISMATE SYNTHASE"/>
    <property type="match status" value="1"/>
</dbReference>
<dbReference type="Proteomes" id="UP001302274">
    <property type="component" value="Unassembled WGS sequence"/>
</dbReference>
<dbReference type="NCBIfam" id="NF003793">
    <property type="entry name" value="PRK05382.1"/>
    <property type="match status" value="1"/>
</dbReference>
<dbReference type="PROSITE" id="PS00788">
    <property type="entry name" value="CHORISMATE_SYNTHASE_2"/>
    <property type="match status" value="1"/>
</dbReference>
<dbReference type="CDD" id="cd07304">
    <property type="entry name" value="Chorismate_synthase"/>
    <property type="match status" value="1"/>
</dbReference>
<comment type="cofactor">
    <cofactor evidence="7 8">
        <name>FMNH2</name>
        <dbReference type="ChEBI" id="CHEBI:57618"/>
    </cofactor>
    <text evidence="7 8">Reduced FMN (FMNH(2)).</text>
</comment>
<gene>
    <name evidence="7 9" type="primary">aroC</name>
    <name evidence="9" type="ORF">SHI21_02580</name>
</gene>
<dbReference type="SUPFAM" id="SSF103263">
    <property type="entry name" value="Chorismate synthase, AroC"/>
    <property type="match status" value="1"/>
</dbReference>
<dbReference type="PROSITE" id="PS00787">
    <property type="entry name" value="CHORISMATE_SYNTHASE_1"/>
    <property type="match status" value="1"/>
</dbReference>
<protein>
    <recommendedName>
        <fullName evidence="3 7">Chorismate synthase</fullName>
        <shortName evidence="7">CS</shortName>
        <ecNumber evidence="3 7">4.2.3.5</ecNumber>
    </recommendedName>
    <alternativeName>
        <fullName evidence="7">5-enolpyruvylshikimate-3-phosphate phospholyase</fullName>
    </alternativeName>
</protein>
<evidence type="ECO:0000256" key="4">
    <source>
        <dbReference type="ARBA" id="ARBA00022605"/>
    </source>
</evidence>
<dbReference type="RefSeq" id="WP_323574554.1">
    <property type="nucleotide sequence ID" value="NZ_JAYGJQ010000001.1"/>
</dbReference>
<evidence type="ECO:0000256" key="8">
    <source>
        <dbReference type="RuleBase" id="RU000605"/>
    </source>
</evidence>
<keyword evidence="7" id="KW-0521">NADP</keyword>
<dbReference type="InterPro" id="IPR035904">
    <property type="entry name" value="Chorismate_synth_AroC_sf"/>
</dbReference>
<dbReference type="InterPro" id="IPR000453">
    <property type="entry name" value="Chorismate_synth"/>
</dbReference>
<keyword evidence="7" id="KW-0288">FMN</keyword>